<dbReference type="InterPro" id="IPR011009">
    <property type="entry name" value="Kinase-like_dom_sf"/>
</dbReference>
<dbReference type="GO" id="GO:0016301">
    <property type="term" value="F:kinase activity"/>
    <property type="evidence" value="ECO:0007669"/>
    <property type="project" value="UniProtKB-KW"/>
</dbReference>
<keyword evidence="1" id="KW-0418">Kinase</keyword>
<keyword evidence="1" id="KW-0808">Transferase</keyword>
<dbReference type="HOGENOM" id="CLU_054430_2_0_1"/>
<dbReference type="SUPFAM" id="SSF56112">
    <property type="entry name" value="Protein kinase-like (PK-like)"/>
    <property type="match status" value="1"/>
</dbReference>
<reference evidence="2" key="1">
    <citation type="submission" date="2008-07" db="EMBL/GenBank/DDBJ databases">
        <title>Annotation of Ajellomyces capsulatus strain H88.</title>
        <authorList>
            <person name="Champion M."/>
            <person name="Cuomo C."/>
            <person name="Ma L.-J."/>
            <person name="Henn M.R."/>
            <person name="Sil A."/>
            <person name="Goldman B."/>
            <person name="Young S.K."/>
            <person name="Kodira C.D."/>
            <person name="Zeng Q."/>
            <person name="Koehrsen M."/>
            <person name="Alvarado L."/>
            <person name="Berlin A."/>
            <person name="Borenstein D."/>
            <person name="Chen Z."/>
            <person name="Engels R."/>
            <person name="Freedman E."/>
            <person name="Gellesch M."/>
            <person name="Goldberg J."/>
            <person name="Griggs A."/>
            <person name="Gujja S."/>
            <person name="Heiman D."/>
            <person name="Hepburn T."/>
            <person name="Howarth C."/>
            <person name="Jen D."/>
            <person name="Larson L."/>
            <person name="Lewis B."/>
            <person name="Mehta T."/>
            <person name="Park D."/>
            <person name="Pearson M."/>
            <person name="Roberts A."/>
            <person name="Saif S."/>
            <person name="Shea T."/>
            <person name="Shenoy N."/>
            <person name="Sisk P."/>
            <person name="Stolte C."/>
            <person name="Sykes S."/>
            <person name="Walk T."/>
            <person name="White J."/>
            <person name="Yandava C."/>
            <person name="Klein B."/>
            <person name="McEwen J.G."/>
            <person name="Puccia R."/>
            <person name="Goldman G.H."/>
            <person name="Felipe M.S."/>
            <person name="Nino-Vega G."/>
            <person name="San-Blas G."/>
            <person name="Taylor J."/>
            <person name="Mendoza L."/>
            <person name="Galagan J."/>
            <person name="Nusbaum C."/>
            <person name="Birren B."/>
        </authorList>
    </citation>
    <scope>NUCLEOTIDE SEQUENCE [LARGE SCALE GENOMIC DNA]</scope>
    <source>
        <strain evidence="2">H88</strain>
    </source>
</reference>
<sequence length="163" mass="18914">MKHKQVQVIDFENTAYLPKGRCIKGMLAGNDSWCSSEGHFKDELSKPFNIFFFTAVDLQKHESQDTFPHVIHLQCQVSFLGDQEGLNRLMKHVGDEGVNCQVLGFLWDDQVADYRSYKPFSDWPNVNDDKFKDIPRMTNFDPQKRATAREVLEHPWLAGCELY</sequence>
<dbReference type="OrthoDB" id="4062651at2759"/>
<accession>F0UCD3</accession>
<dbReference type="AlphaFoldDB" id="F0UCD3"/>
<dbReference type="Proteomes" id="UP000008142">
    <property type="component" value="Unassembled WGS sequence"/>
</dbReference>
<organism evidence="2">
    <name type="scientific">Ajellomyces capsulatus (strain H88)</name>
    <name type="common">Darling's disease fungus</name>
    <name type="synonym">Histoplasma capsulatum</name>
    <dbReference type="NCBI Taxonomy" id="544711"/>
    <lineage>
        <taxon>Eukaryota</taxon>
        <taxon>Fungi</taxon>
        <taxon>Dikarya</taxon>
        <taxon>Ascomycota</taxon>
        <taxon>Pezizomycotina</taxon>
        <taxon>Eurotiomycetes</taxon>
        <taxon>Eurotiomycetidae</taxon>
        <taxon>Onygenales</taxon>
        <taxon>Ajellomycetaceae</taxon>
        <taxon>Histoplasma</taxon>
    </lineage>
</organism>
<evidence type="ECO:0000313" key="1">
    <source>
        <dbReference type="EMBL" id="EGC44026.1"/>
    </source>
</evidence>
<dbReference type="Gene3D" id="1.10.510.10">
    <property type="entry name" value="Transferase(Phosphotransferase) domain 1"/>
    <property type="match status" value="1"/>
</dbReference>
<dbReference type="VEuPathDB" id="FungiDB:I7I53_02022"/>
<dbReference type="STRING" id="544711.F0UCD3"/>
<dbReference type="EMBL" id="DS990637">
    <property type="protein sequence ID" value="EGC44026.1"/>
    <property type="molecule type" value="Genomic_DNA"/>
</dbReference>
<protein>
    <submittedName>
        <fullName evidence="1">Calcium/calmodulin dependent protein kinase</fullName>
    </submittedName>
</protein>
<proteinExistence type="predicted"/>
<evidence type="ECO:0000313" key="2">
    <source>
        <dbReference type="Proteomes" id="UP000008142"/>
    </source>
</evidence>
<name>F0UCD3_AJEC8</name>
<gene>
    <name evidence="1" type="ORF">HCEG_03241</name>
</gene>